<dbReference type="InterPro" id="IPR016064">
    <property type="entry name" value="NAD/diacylglycerol_kinase_sf"/>
</dbReference>
<evidence type="ECO:0000256" key="9">
    <source>
        <dbReference type="ARBA" id="ARBA00022842"/>
    </source>
</evidence>
<dbReference type="GO" id="GO:0008654">
    <property type="term" value="P:phospholipid biosynthetic process"/>
    <property type="evidence" value="ECO:0007669"/>
    <property type="project" value="UniProtKB-KW"/>
</dbReference>
<dbReference type="STRING" id="630515.SAMN04489812_4348"/>
<dbReference type="InterPro" id="IPR050187">
    <property type="entry name" value="Lipid_Phosphate_FormReg"/>
</dbReference>
<dbReference type="InterPro" id="IPR001206">
    <property type="entry name" value="Diacylglycerol_kinase_cat_dom"/>
</dbReference>
<dbReference type="InterPro" id="IPR045540">
    <property type="entry name" value="YegS/DAGK_C"/>
</dbReference>
<dbReference type="SUPFAM" id="SSF111331">
    <property type="entry name" value="NAD kinase/diacylglycerol kinase-like"/>
    <property type="match status" value="1"/>
</dbReference>
<evidence type="ECO:0000256" key="4">
    <source>
        <dbReference type="ARBA" id="ARBA00022679"/>
    </source>
</evidence>
<dbReference type="Gene3D" id="2.60.200.40">
    <property type="match status" value="1"/>
</dbReference>
<keyword evidence="8" id="KW-0067">ATP-binding</keyword>
<dbReference type="Gene3D" id="3.40.50.10330">
    <property type="entry name" value="Probable inorganic polyphosphate/atp-NAD kinase, domain 1"/>
    <property type="match status" value="1"/>
</dbReference>
<dbReference type="GO" id="GO:0005886">
    <property type="term" value="C:plasma membrane"/>
    <property type="evidence" value="ECO:0007669"/>
    <property type="project" value="TreeGrafter"/>
</dbReference>
<evidence type="ECO:0000256" key="6">
    <source>
        <dbReference type="ARBA" id="ARBA00022741"/>
    </source>
</evidence>
<evidence type="ECO:0000256" key="3">
    <source>
        <dbReference type="ARBA" id="ARBA00022516"/>
    </source>
</evidence>
<keyword evidence="3" id="KW-0444">Lipid biosynthesis</keyword>
<gene>
    <name evidence="14" type="ORF">SAMN04489812_4348</name>
</gene>
<evidence type="ECO:0000256" key="2">
    <source>
        <dbReference type="ARBA" id="ARBA00005983"/>
    </source>
</evidence>
<dbReference type="AlphaFoldDB" id="A0A1H1Y1H0"/>
<proteinExistence type="inferred from homology"/>
<dbReference type="PROSITE" id="PS50146">
    <property type="entry name" value="DAGK"/>
    <property type="match status" value="1"/>
</dbReference>
<dbReference type="SMART" id="SM00046">
    <property type="entry name" value="DAGKc"/>
    <property type="match status" value="1"/>
</dbReference>
<evidence type="ECO:0000256" key="8">
    <source>
        <dbReference type="ARBA" id="ARBA00022840"/>
    </source>
</evidence>
<keyword evidence="9" id="KW-0460">Magnesium</keyword>
<dbReference type="PANTHER" id="PTHR12358">
    <property type="entry name" value="SPHINGOSINE KINASE"/>
    <property type="match status" value="1"/>
</dbReference>
<dbReference type="NCBIfam" id="NF009604">
    <property type="entry name" value="PRK13057.1"/>
    <property type="match status" value="1"/>
</dbReference>
<dbReference type="Pfam" id="PF00781">
    <property type="entry name" value="DAGK_cat"/>
    <property type="match status" value="1"/>
</dbReference>
<dbReference type="Proteomes" id="UP000199103">
    <property type="component" value="Chromosome I"/>
</dbReference>
<evidence type="ECO:0000313" key="14">
    <source>
        <dbReference type="EMBL" id="SDT15291.1"/>
    </source>
</evidence>
<keyword evidence="11" id="KW-0594">Phospholipid biosynthesis</keyword>
<keyword evidence="15" id="KW-1185">Reference proteome</keyword>
<keyword evidence="12" id="KW-1208">Phospholipid metabolism</keyword>
<dbReference type="GO" id="GO:0004143">
    <property type="term" value="F:ATP-dependent diacylglycerol kinase activity"/>
    <property type="evidence" value="ECO:0007669"/>
    <property type="project" value="TreeGrafter"/>
</dbReference>
<evidence type="ECO:0000256" key="11">
    <source>
        <dbReference type="ARBA" id="ARBA00023209"/>
    </source>
</evidence>
<keyword evidence="4" id="KW-0808">Transferase</keyword>
<keyword evidence="6" id="KW-0547">Nucleotide-binding</keyword>
<keyword evidence="5" id="KW-0479">Metal-binding</keyword>
<evidence type="ECO:0000256" key="7">
    <source>
        <dbReference type="ARBA" id="ARBA00022777"/>
    </source>
</evidence>
<evidence type="ECO:0000256" key="1">
    <source>
        <dbReference type="ARBA" id="ARBA00001946"/>
    </source>
</evidence>
<organism evidence="14 15">
    <name type="scientific">Microlunatus soli</name>
    <dbReference type="NCBI Taxonomy" id="630515"/>
    <lineage>
        <taxon>Bacteria</taxon>
        <taxon>Bacillati</taxon>
        <taxon>Actinomycetota</taxon>
        <taxon>Actinomycetes</taxon>
        <taxon>Propionibacteriales</taxon>
        <taxon>Propionibacteriaceae</taxon>
        <taxon>Microlunatus</taxon>
    </lineage>
</organism>
<comment type="cofactor">
    <cofactor evidence="1">
        <name>Mg(2+)</name>
        <dbReference type="ChEBI" id="CHEBI:18420"/>
    </cofactor>
</comment>
<sequence>MVNTRSRTGERDFRTARQLLLDRGLPLTSTFGIDDPARIPEVVQELVRSGTDLVVLGGGDGTISAVVDHLADQLPVLGILPLGTANDFARTLGIPTTVAAACEVIAQHHVVDVDLGVMGTNYFANVASVGLSVTTTEVLTDRLKRRAGRLAYPIAVLGAVRRQRPFSAMFTFPDGSRDPIELDQLVQIAVGNGRHYGGGNVVAPDAGLDDHALDVYAIRAERRRDLTAVLRSFRSGAFVHRDNVTHLVTRSVTVTTEPPLPVNVDGELVARTPQEFHVARNALRVLVPVDSTAARLDAGQDPPMPRIR</sequence>
<reference evidence="14 15" key="1">
    <citation type="submission" date="2016-10" db="EMBL/GenBank/DDBJ databases">
        <authorList>
            <person name="de Groot N.N."/>
        </authorList>
    </citation>
    <scope>NUCLEOTIDE SEQUENCE [LARGE SCALE GENOMIC DNA]</scope>
    <source>
        <strain evidence="14 15">DSM 21800</strain>
    </source>
</reference>
<evidence type="ECO:0000256" key="12">
    <source>
        <dbReference type="ARBA" id="ARBA00023264"/>
    </source>
</evidence>
<protein>
    <submittedName>
        <fullName evidence="14">Lipid kinase, YegS/Rv2252/BmrU family</fullName>
    </submittedName>
</protein>
<keyword evidence="7 14" id="KW-0418">Kinase</keyword>
<accession>A0A1H1Y1H0</accession>
<evidence type="ECO:0000259" key="13">
    <source>
        <dbReference type="PROSITE" id="PS50146"/>
    </source>
</evidence>
<dbReference type="PANTHER" id="PTHR12358:SF106">
    <property type="entry name" value="LIPID KINASE YEGS"/>
    <property type="match status" value="1"/>
</dbReference>
<dbReference type="NCBIfam" id="TIGR00147">
    <property type="entry name" value="YegS/Rv2252/BmrU family lipid kinase"/>
    <property type="match status" value="1"/>
</dbReference>
<evidence type="ECO:0000313" key="15">
    <source>
        <dbReference type="Proteomes" id="UP000199103"/>
    </source>
</evidence>
<dbReference type="Pfam" id="PF19279">
    <property type="entry name" value="YegS_C"/>
    <property type="match status" value="1"/>
</dbReference>
<dbReference type="GO" id="GO:0046872">
    <property type="term" value="F:metal ion binding"/>
    <property type="evidence" value="ECO:0007669"/>
    <property type="project" value="UniProtKB-KW"/>
</dbReference>
<keyword evidence="10" id="KW-0443">Lipid metabolism</keyword>
<name>A0A1H1Y1H0_9ACTN</name>
<dbReference type="InterPro" id="IPR017438">
    <property type="entry name" value="ATP-NAD_kinase_N"/>
</dbReference>
<dbReference type="InterPro" id="IPR005218">
    <property type="entry name" value="Diacylglycerol/lipid_kinase"/>
</dbReference>
<feature type="domain" description="DAGKc" evidence="13">
    <location>
        <begin position="1"/>
        <end position="122"/>
    </location>
</feature>
<evidence type="ECO:0000256" key="5">
    <source>
        <dbReference type="ARBA" id="ARBA00022723"/>
    </source>
</evidence>
<evidence type="ECO:0000256" key="10">
    <source>
        <dbReference type="ARBA" id="ARBA00023098"/>
    </source>
</evidence>
<dbReference type="GO" id="GO:0005524">
    <property type="term" value="F:ATP binding"/>
    <property type="evidence" value="ECO:0007669"/>
    <property type="project" value="UniProtKB-KW"/>
</dbReference>
<dbReference type="EMBL" id="LT629772">
    <property type="protein sequence ID" value="SDT15291.1"/>
    <property type="molecule type" value="Genomic_DNA"/>
</dbReference>
<comment type="similarity">
    <text evidence="2">Belongs to the diacylglycerol/lipid kinase family.</text>
</comment>